<dbReference type="InterPro" id="IPR001851">
    <property type="entry name" value="ABC_transp_permease"/>
</dbReference>
<feature type="transmembrane region" description="Helical" evidence="6">
    <location>
        <begin position="231"/>
        <end position="250"/>
    </location>
</feature>
<reference evidence="7 8" key="1">
    <citation type="journal article" date="2019" name="Int. J. Syst. Evol. Microbiol.">
        <title>The Global Catalogue of Microorganisms (GCM) 10K type strain sequencing project: providing services to taxonomists for standard genome sequencing and annotation.</title>
        <authorList>
            <consortium name="The Broad Institute Genomics Platform"/>
            <consortium name="The Broad Institute Genome Sequencing Center for Infectious Disease"/>
            <person name="Wu L."/>
            <person name="Ma J."/>
        </authorList>
    </citation>
    <scope>NUCLEOTIDE SEQUENCE [LARGE SCALE GENOMIC DNA]</scope>
    <source>
        <strain evidence="7 8">DT85</strain>
    </source>
</reference>
<gene>
    <name evidence="7" type="ORF">ACFQJ4_12890</name>
</gene>
<dbReference type="RefSeq" id="WP_276234370.1">
    <property type="nucleotide sequence ID" value="NZ_CP119802.1"/>
</dbReference>
<dbReference type="AlphaFoldDB" id="A0ABD5ZRX2"/>
<feature type="transmembrane region" description="Helical" evidence="6">
    <location>
        <begin position="307"/>
        <end position="325"/>
    </location>
</feature>
<dbReference type="PANTHER" id="PTHR30482:SF20">
    <property type="entry name" value="HIGH-AFFINITY BRANCHED-CHAIN AMINO ACID TRANSPORT SYSTEM PERMEASE PROTEIN LIVM"/>
    <property type="match status" value="1"/>
</dbReference>
<dbReference type="EMBL" id="JBHTAP010000001">
    <property type="protein sequence ID" value="MFC7236213.1"/>
    <property type="molecule type" value="Genomic_DNA"/>
</dbReference>
<feature type="transmembrane region" description="Helical" evidence="6">
    <location>
        <begin position="128"/>
        <end position="147"/>
    </location>
</feature>
<keyword evidence="4 6" id="KW-1133">Transmembrane helix</keyword>
<evidence type="ECO:0000256" key="1">
    <source>
        <dbReference type="ARBA" id="ARBA00004651"/>
    </source>
</evidence>
<name>A0ABD5ZRX2_9EURY</name>
<keyword evidence="5 6" id="KW-0472">Membrane</keyword>
<evidence type="ECO:0000256" key="2">
    <source>
        <dbReference type="ARBA" id="ARBA00022475"/>
    </source>
</evidence>
<dbReference type="PANTHER" id="PTHR30482">
    <property type="entry name" value="HIGH-AFFINITY BRANCHED-CHAIN AMINO ACID TRANSPORT SYSTEM PERMEASE"/>
    <property type="match status" value="1"/>
</dbReference>
<feature type="transmembrane region" description="Helical" evidence="6">
    <location>
        <begin position="180"/>
        <end position="200"/>
    </location>
</feature>
<dbReference type="Proteomes" id="UP001596398">
    <property type="component" value="Unassembled WGS sequence"/>
</dbReference>
<keyword evidence="2" id="KW-1003">Cell membrane</keyword>
<dbReference type="Pfam" id="PF02653">
    <property type="entry name" value="BPD_transp_2"/>
    <property type="match status" value="1"/>
</dbReference>
<feature type="transmembrane region" description="Helical" evidence="6">
    <location>
        <begin position="27"/>
        <end position="46"/>
    </location>
</feature>
<evidence type="ECO:0000256" key="6">
    <source>
        <dbReference type="SAM" id="Phobius"/>
    </source>
</evidence>
<evidence type="ECO:0000256" key="4">
    <source>
        <dbReference type="ARBA" id="ARBA00022989"/>
    </source>
</evidence>
<proteinExistence type="predicted"/>
<feature type="transmembrane region" description="Helical" evidence="6">
    <location>
        <begin position="78"/>
        <end position="95"/>
    </location>
</feature>
<feature type="transmembrane region" description="Helical" evidence="6">
    <location>
        <begin position="101"/>
        <end position="119"/>
    </location>
</feature>
<sequence>MAGNTDTGVRTWGELLDPRSMATHQQLGLVAILALFVLPLVLPAIWAFRVAGALFFATFVMSWDFVSGYTGEISFGHGLFFGVGGYAAGMANLHLDVDPWLAVFVGVAAAGAAGLLIGFPSLRLQGPYFSLVTLVTPIILISVFRFFPDLTGGELGLVGVGTVDKFGDLLFLPSPGFSPIGAAYLALGVFLFALVVFVAVTRSDAGMVLTGIREDETAVAATGKNPAKFKLFAFVLSGLIGGLAGATYGFSAVGSFTVSELLALVISIEVIVAAILGGMGTITGAAFGGAFFYILRTVMRNIEFIGELYFLVFAVVTLLFLFFLPQGIVPAAVNRLFAGGSPGEPVTDGGSTDAMAVLRDWMDRLGGEKR</sequence>
<comment type="subcellular location">
    <subcellularLocation>
        <location evidence="1">Cell membrane</location>
        <topology evidence="1">Multi-pass membrane protein</topology>
    </subcellularLocation>
</comment>
<evidence type="ECO:0000256" key="3">
    <source>
        <dbReference type="ARBA" id="ARBA00022692"/>
    </source>
</evidence>
<feature type="transmembrane region" description="Helical" evidence="6">
    <location>
        <begin position="262"/>
        <end position="295"/>
    </location>
</feature>
<keyword evidence="3 6" id="KW-0812">Transmembrane</keyword>
<keyword evidence="8" id="KW-1185">Reference proteome</keyword>
<evidence type="ECO:0000313" key="7">
    <source>
        <dbReference type="EMBL" id="MFC7236213.1"/>
    </source>
</evidence>
<evidence type="ECO:0000256" key="5">
    <source>
        <dbReference type="ARBA" id="ARBA00023136"/>
    </source>
</evidence>
<protein>
    <submittedName>
        <fullName evidence="7">Branched-chain amino acid ABC transporter permease</fullName>
    </submittedName>
</protein>
<accession>A0ABD5ZRX2</accession>
<comment type="caution">
    <text evidence="7">The sequence shown here is derived from an EMBL/GenBank/DDBJ whole genome shotgun (WGS) entry which is preliminary data.</text>
</comment>
<dbReference type="GeneID" id="79267924"/>
<dbReference type="GO" id="GO:0005886">
    <property type="term" value="C:plasma membrane"/>
    <property type="evidence" value="ECO:0007669"/>
    <property type="project" value="UniProtKB-SubCell"/>
</dbReference>
<organism evidence="7 8">
    <name type="scientific">Halosegnis marinus</name>
    <dbReference type="NCBI Taxonomy" id="3034023"/>
    <lineage>
        <taxon>Archaea</taxon>
        <taxon>Methanobacteriati</taxon>
        <taxon>Methanobacteriota</taxon>
        <taxon>Stenosarchaea group</taxon>
        <taxon>Halobacteria</taxon>
        <taxon>Halobacteriales</taxon>
        <taxon>Natronomonadaceae</taxon>
        <taxon>Halosegnis</taxon>
    </lineage>
</organism>
<dbReference type="CDD" id="cd06581">
    <property type="entry name" value="TM_PBP1_LivM_like"/>
    <property type="match status" value="1"/>
</dbReference>
<dbReference type="InterPro" id="IPR043428">
    <property type="entry name" value="LivM-like"/>
</dbReference>
<evidence type="ECO:0000313" key="8">
    <source>
        <dbReference type="Proteomes" id="UP001596398"/>
    </source>
</evidence>